<dbReference type="Proteomes" id="UP000625711">
    <property type="component" value="Unassembled WGS sequence"/>
</dbReference>
<reference evidence="2" key="1">
    <citation type="submission" date="2020-08" db="EMBL/GenBank/DDBJ databases">
        <title>Genome sequencing and assembly of the red palm weevil Rhynchophorus ferrugineus.</title>
        <authorList>
            <person name="Dias G.B."/>
            <person name="Bergman C.M."/>
            <person name="Manee M."/>
        </authorList>
    </citation>
    <scope>NUCLEOTIDE SEQUENCE</scope>
    <source>
        <strain evidence="2">AA-2017</strain>
        <tissue evidence="2">Whole larva</tissue>
    </source>
</reference>
<accession>A0A834ITC3</accession>
<dbReference type="EMBL" id="JAACXV010000073">
    <property type="protein sequence ID" value="KAF7284658.1"/>
    <property type="molecule type" value="Genomic_DNA"/>
</dbReference>
<evidence type="ECO:0000313" key="3">
    <source>
        <dbReference type="Proteomes" id="UP000625711"/>
    </source>
</evidence>
<keyword evidence="3" id="KW-1185">Reference proteome</keyword>
<gene>
    <name evidence="2" type="ORF">GWI33_021844</name>
</gene>
<protein>
    <submittedName>
        <fullName evidence="2">Uncharacterized protein</fullName>
    </submittedName>
</protein>
<organism evidence="2 3">
    <name type="scientific">Rhynchophorus ferrugineus</name>
    <name type="common">Red palm weevil</name>
    <name type="synonym">Curculio ferrugineus</name>
    <dbReference type="NCBI Taxonomy" id="354439"/>
    <lineage>
        <taxon>Eukaryota</taxon>
        <taxon>Metazoa</taxon>
        <taxon>Ecdysozoa</taxon>
        <taxon>Arthropoda</taxon>
        <taxon>Hexapoda</taxon>
        <taxon>Insecta</taxon>
        <taxon>Pterygota</taxon>
        <taxon>Neoptera</taxon>
        <taxon>Endopterygota</taxon>
        <taxon>Coleoptera</taxon>
        <taxon>Polyphaga</taxon>
        <taxon>Cucujiformia</taxon>
        <taxon>Curculionidae</taxon>
        <taxon>Dryophthorinae</taxon>
        <taxon>Rhynchophorus</taxon>
    </lineage>
</organism>
<feature type="compositionally biased region" description="Polar residues" evidence="1">
    <location>
        <begin position="1"/>
        <end position="23"/>
    </location>
</feature>
<dbReference type="AlphaFoldDB" id="A0A834ITC3"/>
<sequence>MRSPTFPESSLSRNRIPTGSSKIETSDCFSPESKGINYEEDKKRRGNTPDRQIAGSVSAVPVFPHRYERRSAERPSRDQFPCRGLRDELRDASLSGAHKRWRRTSNYAG</sequence>
<proteinExistence type="predicted"/>
<comment type="caution">
    <text evidence="2">The sequence shown here is derived from an EMBL/GenBank/DDBJ whole genome shotgun (WGS) entry which is preliminary data.</text>
</comment>
<evidence type="ECO:0000256" key="1">
    <source>
        <dbReference type="SAM" id="MobiDB-lite"/>
    </source>
</evidence>
<evidence type="ECO:0000313" key="2">
    <source>
        <dbReference type="EMBL" id="KAF7284658.1"/>
    </source>
</evidence>
<name>A0A834ITC3_RHYFE</name>
<feature type="region of interest" description="Disordered" evidence="1">
    <location>
        <begin position="1"/>
        <end position="61"/>
    </location>
</feature>